<reference evidence="2" key="1">
    <citation type="submission" date="2017-02" db="UniProtKB">
        <authorList>
            <consortium name="WormBaseParasite"/>
        </authorList>
    </citation>
    <scope>IDENTIFICATION</scope>
</reference>
<evidence type="ECO:0000313" key="1">
    <source>
        <dbReference type="Proteomes" id="UP000036681"/>
    </source>
</evidence>
<dbReference type="Proteomes" id="UP000036681">
    <property type="component" value="Unplaced"/>
</dbReference>
<dbReference type="AlphaFoldDB" id="A0A0M3HYB0"/>
<protein>
    <submittedName>
        <fullName evidence="2">Uncharacterized protein</fullName>
    </submittedName>
</protein>
<organism evidence="1 2">
    <name type="scientific">Ascaris lumbricoides</name>
    <name type="common">Giant roundworm</name>
    <dbReference type="NCBI Taxonomy" id="6252"/>
    <lineage>
        <taxon>Eukaryota</taxon>
        <taxon>Metazoa</taxon>
        <taxon>Ecdysozoa</taxon>
        <taxon>Nematoda</taxon>
        <taxon>Chromadorea</taxon>
        <taxon>Rhabditida</taxon>
        <taxon>Spirurina</taxon>
        <taxon>Ascaridomorpha</taxon>
        <taxon>Ascaridoidea</taxon>
        <taxon>Ascarididae</taxon>
        <taxon>Ascaris</taxon>
    </lineage>
</organism>
<sequence>MTPRSYNELAEICSGQRYVNEHIQSTDQFILTEAWNTQQCFALEAIIGPPKSTGDGCVSAIAYCETERRASKAKCGLPIRDIIILRVAFPERL</sequence>
<dbReference type="WBParaSite" id="ALUE_0000847601-mRNA-1">
    <property type="protein sequence ID" value="ALUE_0000847601-mRNA-1"/>
    <property type="gene ID" value="ALUE_0000847601"/>
</dbReference>
<keyword evidence="1" id="KW-1185">Reference proteome</keyword>
<proteinExistence type="predicted"/>
<name>A0A0M3HYB0_ASCLU</name>
<evidence type="ECO:0000313" key="2">
    <source>
        <dbReference type="WBParaSite" id="ALUE_0000847601-mRNA-1"/>
    </source>
</evidence>
<accession>A0A0M3HYB0</accession>